<dbReference type="GeneID" id="105233600"/>
<feature type="transmembrane region" description="Helical" evidence="2">
    <location>
        <begin position="841"/>
        <end position="862"/>
    </location>
</feature>
<dbReference type="Pfam" id="PF07690">
    <property type="entry name" value="MFS_1"/>
    <property type="match status" value="3"/>
</dbReference>
<dbReference type="Proteomes" id="UP001652620">
    <property type="component" value="Chromosome 4"/>
</dbReference>
<evidence type="ECO:0000313" key="3">
    <source>
        <dbReference type="Proteomes" id="UP001652620"/>
    </source>
</evidence>
<evidence type="ECO:0000313" key="4">
    <source>
        <dbReference type="RefSeq" id="XP_049311714.1"/>
    </source>
</evidence>
<dbReference type="InterPro" id="IPR036259">
    <property type="entry name" value="MFS_trans_sf"/>
</dbReference>
<feature type="transmembrane region" description="Helical" evidence="2">
    <location>
        <begin position="184"/>
        <end position="206"/>
    </location>
</feature>
<feature type="transmembrane region" description="Helical" evidence="2">
    <location>
        <begin position="806"/>
        <end position="829"/>
    </location>
</feature>
<feature type="transmembrane region" description="Helical" evidence="2">
    <location>
        <begin position="496"/>
        <end position="514"/>
    </location>
</feature>
<feature type="transmembrane region" description="Helical" evidence="2">
    <location>
        <begin position="868"/>
        <end position="885"/>
    </location>
</feature>
<feature type="compositionally biased region" description="Polar residues" evidence="1">
    <location>
        <begin position="660"/>
        <end position="670"/>
    </location>
</feature>
<reference evidence="4" key="1">
    <citation type="submission" date="2025-08" db="UniProtKB">
        <authorList>
            <consortium name="RefSeq"/>
        </authorList>
    </citation>
    <scope>IDENTIFICATION</scope>
    <source>
        <tissue evidence="4">Adult</tissue>
    </source>
</reference>
<feature type="region of interest" description="Disordered" evidence="1">
    <location>
        <begin position="285"/>
        <end position="351"/>
    </location>
</feature>
<sequence>MPKKHKRRDKSDLGPDFVAPDGGWGWVVCIAAGLSNLAMYPPLQQYGMIYRQRMFNLGFSAKETTTIANIMLSLASLVGIVNGAMFRRFTFRQVAIVGSILIFSGILLSAACTTFWQYVLCVSVIYGIGQGLNVAALSLAVNTYFKNRRRRAFGFMWTITGLGPIIFPHFTSLILIYYGSPGTILIYAGISLNVFLCALTLQPVLWHTSKAPVERELKLQEPVLANIEDTTIPSATTQLQVKSEYKKSTTQLELEPECKYCQYMKRTSPSVVATQFDFDDHDLAKSSRELGEPEKPLISRANDERERVHLPDTKLEKQSTQKAPIAKAEEDNDEDIKDQEAKENSSAEVNHSLKENFPTEFRCTCAEERALLGDHNSAELKSPPIILAANQEKIKLLNPKLDTHTEHKLTFKQKLVKFFDLDLLKDFTFVNLVMGMTVMMFAEINFSILIPFILDQYGYSNEQISTAMSMQGGMDICVRFLAPIVLERAKNLSNQVLFAFGIIAISLGRLLITLTDSYRITLALFVLIGFGRGFRTIFSSLIIPSYVPLNRLPAASGLQLVCNTLFTLAVGPILGVITDASSYTMTIHFLNLLTSLALLFWLLEYLVRRMLGKKAKTQTESYEPAHDSRLNMDSWTHFLLVVMEKATACDNSGQVYRATTLPTSNNNDGLDNSKKPAAATSQPQAKPKKVRRDKSDLGENFKAPDGGWAWLVCIAAGCSNLSIYPCLQQFGFIFRERLGVLGLSSSQITTIINTNPAVSACTGLLNGPMFRRFTFRQVALAGSFFIFAGLMLTAFCESFIGYMITYALLFGFGVGISVSASSLAINTYFKNKRRRAAGFSWTLTGLGPIFLPHVVTLFVAYYGVQGTVIIFAALSLHSMVCALIYQPVRHHAPPPDAPEAAGDSGIAAGEAEYLCEYCQIQCKRNGIFSSQYLYQDDDEAMPGYEIIEPGTPMLSRANDGWFGSKLSLASMHRAGTPRFRTVSSSKDIEGITRLNRVISEEELKTAEVYKPNNFKRERDEVLMKQSASNGNFRAPPHHGGLHGTTAPLYCTCAEERMLLEKAQLRSSLTNKRLETTAEEDEDAAMSVKSFTFLQKVVAFFDLDLLRDFTFVNLVAGLTIINFGELNFSILTPFILNDFGFTTSQITSAMSVLGGLDIIVRFIVPFVTEKIPWDNRVFFLIGVVGIALGRTVVACTRSYTVILCTFVWIGMCKGVRTIFWPLIIPGCVPLKRLPAASGLQLLISGLFTFACGPFVGLIRDRFNYSITLHFLNMMSFIAAISWSLEALVRRYRRRCRDRKRTCVT</sequence>
<dbReference type="RefSeq" id="XP_049311714.1">
    <property type="nucleotide sequence ID" value="XM_049455757.1"/>
</dbReference>
<accession>A0ABM3JR57</accession>
<dbReference type="PANTHER" id="PTHR11360">
    <property type="entry name" value="MONOCARBOXYLATE TRANSPORTER"/>
    <property type="match status" value="1"/>
</dbReference>
<proteinExistence type="predicted"/>
<dbReference type="Gene3D" id="1.20.1250.20">
    <property type="entry name" value="MFS general substrate transporter like domains"/>
    <property type="match status" value="4"/>
</dbReference>
<feature type="transmembrane region" description="Helical" evidence="2">
    <location>
        <begin position="520"/>
        <end position="543"/>
    </location>
</feature>
<evidence type="ECO:0000256" key="1">
    <source>
        <dbReference type="SAM" id="MobiDB-lite"/>
    </source>
</evidence>
<protein>
    <submittedName>
        <fullName evidence="4">Uncharacterized protein LOC105233600</fullName>
    </submittedName>
</protein>
<feature type="transmembrane region" description="Helical" evidence="2">
    <location>
        <begin position="124"/>
        <end position="145"/>
    </location>
</feature>
<feature type="transmembrane region" description="Helical" evidence="2">
    <location>
        <begin position="589"/>
        <end position="607"/>
    </location>
</feature>
<feature type="transmembrane region" description="Helical" evidence="2">
    <location>
        <begin position="1110"/>
        <end position="1135"/>
    </location>
</feature>
<keyword evidence="2" id="KW-0812">Transmembrane</keyword>
<keyword evidence="2" id="KW-0472">Membrane</keyword>
<feature type="transmembrane region" description="Helical" evidence="2">
    <location>
        <begin position="1198"/>
        <end position="1222"/>
    </location>
</feature>
<gene>
    <name evidence="4" type="primary">LOC105233600</name>
</gene>
<feature type="transmembrane region" description="Helical" evidence="2">
    <location>
        <begin position="21"/>
        <end position="40"/>
    </location>
</feature>
<feature type="transmembrane region" description="Helical" evidence="2">
    <location>
        <begin position="1175"/>
        <end position="1192"/>
    </location>
</feature>
<feature type="transmembrane region" description="Helical" evidence="2">
    <location>
        <begin position="1234"/>
        <end position="1257"/>
    </location>
</feature>
<feature type="transmembrane region" description="Helical" evidence="2">
    <location>
        <begin position="152"/>
        <end position="178"/>
    </location>
</feature>
<feature type="transmembrane region" description="Helical" evidence="2">
    <location>
        <begin position="1269"/>
        <end position="1287"/>
    </location>
</feature>
<dbReference type="PANTHER" id="PTHR11360:SF8">
    <property type="entry name" value="BCDNA.LD28120-RELATED"/>
    <property type="match status" value="1"/>
</dbReference>
<feature type="transmembrane region" description="Helical" evidence="2">
    <location>
        <begin position="1141"/>
        <end position="1163"/>
    </location>
</feature>
<feature type="transmembrane region" description="Helical" evidence="2">
    <location>
        <begin position="67"/>
        <end position="87"/>
    </location>
</feature>
<evidence type="ECO:0000256" key="2">
    <source>
        <dbReference type="SAM" id="Phobius"/>
    </source>
</evidence>
<name>A0ABM3JR57_BACDO</name>
<feature type="transmembrane region" description="Helical" evidence="2">
    <location>
        <begin position="778"/>
        <end position="800"/>
    </location>
</feature>
<keyword evidence="2" id="KW-1133">Transmembrane helix</keyword>
<feature type="transmembrane region" description="Helical" evidence="2">
    <location>
        <begin position="429"/>
        <end position="454"/>
    </location>
</feature>
<feature type="region of interest" description="Disordered" evidence="1">
    <location>
        <begin position="660"/>
        <end position="698"/>
    </location>
</feature>
<feature type="compositionally biased region" description="Basic and acidic residues" evidence="1">
    <location>
        <begin position="285"/>
        <end position="319"/>
    </location>
</feature>
<keyword evidence="3" id="KW-1185">Reference proteome</keyword>
<dbReference type="InterPro" id="IPR050327">
    <property type="entry name" value="Proton-linked_MCT"/>
</dbReference>
<organism evidence="3 4">
    <name type="scientific">Bactrocera dorsalis</name>
    <name type="common">Oriental fruit fly</name>
    <name type="synonym">Dacus dorsalis</name>
    <dbReference type="NCBI Taxonomy" id="27457"/>
    <lineage>
        <taxon>Eukaryota</taxon>
        <taxon>Metazoa</taxon>
        <taxon>Ecdysozoa</taxon>
        <taxon>Arthropoda</taxon>
        <taxon>Hexapoda</taxon>
        <taxon>Insecta</taxon>
        <taxon>Pterygota</taxon>
        <taxon>Neoptera</taxon>
        <taxon>Endopterygota</taxon>
        <taxon>Diptera</taxon>
        <taxon>Brachycera</taxon>
        <taxon>Muscomorpha</taxon>
        <taxon>Tephritoidea</taxon>
        <taxon>Tephritidae</taxon>
        <taxon>Bactrocera</taxon>
        <taxon>Bactrocera</taxon>
    </lineage>
</organism>
<feature type="transmembrane region" description="Helical" evidence="2">
    <location>
        <begin position="94"/>
        <end position="118"/>
    </location>
</feature>
<dbReference type="SUPFAM" id="SSF103473">
    <property type="entry name" value="MFS general substrate transporter"/>
    <property type="match status" value="2"/>
</dbReference>
<dbReference type="InterPro" id="IPR011701">
    <property type="entry name" value="MFS"/>
</dbReference>